<feature type="binding site" evidence="5">
    <location>
        <position position="274"/>
    </location>
    <ligand>
        <name>Mg(2+)</name>
        <dbReference type="ChEBI" id="CHEBI:18420"/>
    </ligand>
</feature>
<dbReference type="CDD" id="cd04159">
    <property type="entry name" value="Arl10_like"/>
    <property type="match status" value="1"/>
</dbReference>
<accession>A0A8H4KNE5</accession>
<evidence type="ECO:0000256" key="3">
    <source>
        <dbReference type="ARBA" id="ARBA00023134"/>
    </source>
</evidence>
<reference evidence="6" key="1">
    <citation type="submission" date="2020-01" db="EMBL/GenBank/DDBJ databases">
        <title>Identification and distribution of gene clusters putatively required for synthesis of sphingolipid metabolism inhibitors in phylogenetically diverse species of the filamentous fungus Fusarium.</title>
        <authorList>
            <person name="Kim H.-S."/>
            <person name="Busman M."/>
            <person name="Brown D.W."/>
            <person name="Divon H."/>
            <person name="Uhlig S."/>
            <person name="Proctor R.H."/>
        </authorList>
    </citation>
    <scope>NUCLEOTIDE SEQUENCE</scope>
    <source>
        <strain evidence="6">NRRL 53441</strain>
    </source>
</reference>
<dbReference type="NCBIfam" id="TIGR00231">
    <property type="entry name" value="small_GTP"/>
    <property type="match status" value="1"/>
</dbReference>
<evidence type="ECO:0000256" key="4">
    <source>
        <dbReference type="PIRSR" id="PIRSR606689-1"/>
    </source>
</evidence>
<evidence type="ECO:0000256" key="2">
    <source>
        <dbReference type="ARBA" id="ARBA00022741"/>
    </source>
</evidence>
<comment type="caution">
    <text evidence="6">The sequence shown here is derived from an EMBL/GenBank/DDBJ whole genome shotgun (WGS) entry which is preliminary data.</text>
</comment>
<gene>
    <name evidence="6" type="ORF">F53441_4805</name>
</gene>
<dbReference type="InterPro" id="IPR005225">
    <property type="entry name" value="Small_GTP-bd"/>
</dbReference>
<dbReference type="SMART" id="SM00178">
    <property type="entry name" value="SAR"/>
    <property type="match status" value="1"/>
</dbReference>
<dbReference type="SMART" id="SM00175">
    <property type="entry name" value="RAB"/>
    <property type="match status" value="1"/>
</dbReference>
<dbReference type="GO" id="GO:0046872">
    <property type="term" value="F:metal ion binding"/>
    <property type="evidence" value="ECO:0007669"/>
    <property type="project" value="UniProtKB-KW"/>
</dbReference>
<keyword evidence="7" id="KW-1185">Reference proteome</keyword>
<dbReference type="GO" id="GO:0015031">
    <property type="term" value="P:protein transport"/>
    <property type="evidence" value="ECO:0007669"/>
    <property type="project" value="InterPro"/>
</dbReference>
<dbReference type="Gene3D" id="3.40.50.300">
    <property type="entry name" value="P-loop containing nucleotide triphosphate hydrolases"/>
    <property type="match status" value="1"/>
</dbReference>
<keyword evidence="5" id="KW-0479">Metal-binding</keyword>
<feature type="binding site" evidence="4">
    <location>
        <begin position="267"/>
        <end position="274"/>
    </location>
    <ligand>
        <name>GTP</name>
        <dbReference type="ChEBI" id="CHEBI:37565"/>
    </ligand>
</feature>
<dbReference type="EMBL" id="JAADJG010000190">
    <property type="protein sequence ID" value="KAF4452353.1"/>
    <property type="molecule type" value="Genomic_DNA"/>
</dbReference>
<organism evidence="6 7">
    <name type="scientific">Fusarium austroafricanum</name>
    <dbReference type="NCBI Taxonomy" id="2364996"/>
    <lineage>
        <taxon>Eukaryota</taxon>
        <taxon>Fungi</taxon>
        <taxon>Dikarya</taxon>
        <taxon>Ascomycota</taxon>
        <taxon>Pezizomycotina</taxon>
        <taxon>Sordariomycetes</taxon>
        <taxon>Hypocreomycetidae</taxon>
        <taxon>Hypocreales</taxon>
        <taxon>Nectriaceae</taxon>
        <taxon>Fusarium</taxon>
        <taxon>Fusarium concolor species complex</taxon>
    </lineage>
</organism>
<keyword evidence="5" id="KW-0460">Magnesium</keyword>
<evidence type="ECO:0000313" key="7">
    <source>
        <dbReference type="Proteomes" id="UP000605986"/>
    </source>
</evidence>
<keyword evidence="2 4" id="KW-0547">Nucleotide-binding</keyword>
<dbReference type="OrthoDB" id="2011769at2759"/>
<dbReference type="PROSITE" id="PS51417">
    <property type="entry name" value="ARF"/>
    <property type="match status" value="1"/>
</dbReference>
<dbReference type="SUPFAM" id="SSF52540">
    <property type="entry name" value="P-loop containing nucleoside triphosphate hydrolases"/>
    <property type="match status" value="1"/>
</dbReference>
<dbReference type="AlphaFoldDB" id="A0A8H4KNE5"/>
<dbReference type="GO" id="GO:0003924">
    <property type="term" value="F:GTPase activity"/>
    <property type="evidence" value="ECO:0007669"/>
    <property type="project" value="InterPro"/>
</dbReference>
<dbReference type="InterPro" id="IPR027417">
    <property type="entry name" value="P-loop_NTPase"/>
</dbReference>
<dbReference type="PANTHER" id="PTHR45732">
    <property type="entry name" value="ADP-RIBOSYLATION FACTOR-LIKE PROTEIN 8"/>
    <property type="match status" value="1"/>
</dbReference>
<name>A0A8H4KNE5_9HYPO</name>
<dbReference type="Proteomes" id="UP000605986">
    <property type="component" value="Unassembled WGS sequence"/>
</dbReference>
<protein>
    <submittedName>
        <fullName evidence="6">Arf/Sar family, other</fullName>
    </submittedName>
</protein>
<proteinExistence type="inferred from homology"/>
<sequence length="423" mass="47033">MFTTKTKTRDHAYQYHEATGEDGNITGDDADALISMFTQYMLGVDTCPLCQETGPIDSPELVDHVMEHIHEFSLRSLPWPRPNGIDYGGEVGSYNPTCDVASCVNKWLDGLEPQQDLIHGNGLSHQLSEFDHDRLAMVGDQNATAQNEDNLVEVCFADEHGGESAVAETDISPLTQRTLPSLSDSSGVLPDQVQAVEEGMLREDPGKNIEGLQRWLRKTDKEIERYGAPLSSQSRGAGSSEAGILRRSRDWMLRTFWAREVEVTMVGLEGCGKTSLLRLLAGGEFTLDSLPTVGFNMKKIQRNNVTIKCWDIGGQPRFRSMWERYCRGVGCIIFVVDASDAELIPLAKEELHNLISQESTQGIPLLVLGNNSDRPRKLTVDELIERLDLKSLQNRQVSCYGISAKEETNLDAVVEFIAQFANR</sequence>
<dbReference type="FunFam" id="3.40.50.300:FF:001166">
    <property type="entry name" value="ADP-ribosylation factor D"/>
    <property type="match status" value="1"/>
</dbReference>
<keyword evidence="3 4" id="KW-0342">GTP-binding</keyword>
<dbReference type="SMART" id="SM00177">
    <property type="entry name" value="ARF"/>
    <property type="match status" value="1"/>
</dbReference>
<dbReference type="GO" id="GO:0005525">
    <property type="term" value="F:GTP binding"/>
    <property type="evidence" value="ECO:0007669"/>
    <property type="project" value="UniProtKB-KW"/>
</dbReference>
<dbReference type="PANTHER" id="PTHR45732:SF7">
    <property type="entry name" value="ADP-RIBOSYLATION FACTOR-LIKE PROTEIN 8"/>
    <property type="match status" value="1"/>
</dbReference>
<dbReference type="GO" id="GO:0098852">
    <property type="term" value="C:lytic vacuole membrane"/>
    <property type="evidence" value="ECO:0007669"/>
    <property type="project" value="TreeGrafter"/>
</dbReference>
<dbReference type="InterPro" id="IPR044154">
    <property type="entry name" value="Arl8a/8b"/>
</dbReference>
<feature type="binding site" evidence="4">
    <location>
        <position position="314"/>
    </location>
    <ligand>
        <name>GTP</name>
        <dbReference type="ChEBI" id="CHEBI:37565"/>
    </ligand>
</feature>
<evidence type="ECO:0000256" key="1">
    <source>
        <dbReference type="ARBA" id="ARBA00010290"/>
    </source>
</evidence>
<dbReference type="PROSITE" id="PS51419">
    <property type="entry name" value="RAB"/>
    <property type="match status" value="1"/>
</dbReference>
<dbReference type="PRINTS" id="PR00328">
    <property type="entry name" value="SAR1GTPBP"/>
</dbReference>
<evidence type="ECO:0000313" key="6">
    <source>
        <dbReference type="EMBL" id="KAF4452353.1"/>
    </source>
</evidence>
<feature type="binding site" evidence="5">
    <location>
        <position position="292"/>
    </location>
    <ligand>
        <name>Mg(2+)</name>
        <dbReference type="ChEBI" id="CHEBI:18420"/>
    </ligand>
</feature>
<dbReference type="InterPro" id="IPR006689">
    <property type="entry name" value="Small_GTPase_ARF/SAR"/>
</dbReference>
<dbReference type="Pfam" id="PF00025">
    <property type="entry name" value="Arf"/>
    <property type="match status" value="1"/>
</dbReference>
<feature type="binding site" evidence="4">
    <location>
        <begin position="370"/>
        <end position="373"/>
    </location>
    <ligand>
        <name>GTP</name>
        <dbReference type="ChEBI" id="CHEBI:37565"/>
    </ligand>
</feature>
<evidence type="ECO:0000256" key="5">
    <source>
        <dbReference type="PIRSR" id="PIRSR606689-2"/>
    </source>
</evidence>
<comment type="similarity">
    <text evidence="1">Belongs to the small GTPase superfamily. Arf family.</text>
</comment>